<feature type="compositionally biased region" description="Gly residues" evidence="1">
    <location>
        <begin position="47"/>
        <end position="69"/>
    </location>
</feature>
<feature type="region of interest" description="Disordered" evidence="1">
    <location>
        <begin position="1"/>
        <end position="82"/>
    </location>
</feature>
<dbReference type="HOGENOM" id="CLU_2553736_0_0_11"/>
<proteinExistence type="predicted"/>
<evidence type="ECO:0000313" key="3">
    <source>
        <dbReference type="Proteomes" id="UP000027178"/>
    </source>
</evidence>
<accession>A0A066YZ00</accession>
<protein>
    <submittedName>
        <fullName evidence="2">Uncharacterized protein</fullName>
    </submittedName>
</protein>
<gene>
    <name evidence="2" type="ORF">KCH_14920</name>
</gene>
<feature type="compositionally biased region" description="Basic and acidic residues" evidence="1">
    <location>
        <begin position="1"/>
        <end position="10"/>
    </location>
</feature>
<dbReference type="EMBL" id="JNBY01000054">
    <property type="protein sequence ID" value="KDN86758.1"/>
    <property type="molecule type" value="Genomic_DNA"/>
</dbReference>
<evidence type="ECO:0000256" key="1">
    <source>
        <dbReference type="SAM" id="MobiDB-lite"/>
    </source>
</evidence>
<keyword evidence="3" id="KW-1185">Reference proteome</keyword>
<name>A0A066YZ00_9ACTN</name>
<dbReference type="Proteomes" id="UP000027178">
    <property type="component" value="Unassembled WGS sequence"/>
</dbReference>
<evidence type="ECO:0000313" key="2">
    <source>
        <dbReference type="EMBL" id="KDN86758.1"/>
    </source>
</evidence>
<dbReference type="AlphaFoldDB" id="A0A066YZ00"/>
<comment type="caution">
    <text evidence="2">The sequence shown here is derived from an EMBL/GenBank/DDBJ whole genome shotgun (WGS) entry which is preliminary data.</text>
</comment>
<reference evidence="2 3" key="1">
    <citation type="submission" date="2014-05" db="EMBL/GenBank/DDBJ databases">
        <title>Draft Genome Sequence of Kitasatospora cheerisanensis KCTC 2395.</title>
        <authorList>
            <person name="Nam D.H."/>
        </authorList>
    </citation>
    <scope>NUCLEOTIDE SEQUENCE [LARGE SCALE GENOMIC DNA]</scope>
    <source>
        <strain evidence="2 3">KCTC 2395</strain>
    </source>
</reference>
<sequence length="82" mass="7987">MAEGGDHQEVESEEAGGGEGEKEDEFTGRQTGCGPSATGEREEDGGGEGVAEGLAGGDGIGGEGGGDSGGTAEHRHGGRRSQ</sequence>
<feature type="compositionally biased region" description="Acidic residues" evidence="1">
    <location>
        <begin position="11"/>
        <end position="24"/>
    </location>
</feature>
<organism evidence="2 3">
    <name type="scientific">Kitasatospora cheerisanensis KCTC 2395</name>
    <dbReference type="NCBI Taxonomy" id="1348663"/>
    <lineage>
        <taxon>Bacteria</taxon>
        <taxon>Bacillati</taxon>
        <taxon>Actinomycetota</taxon>
        <taxon>Actinomycetes</taxon>
        <taxon>Kitasatosporales</taxon>
        <taxon>Streptomycetaceae</taxon>
        <taxon>Kitasatospora</taxon>
    </lineage>
</organism>